<evidence type="ECO:0000313" key="9">
    <source>
        <dbReference type="Proteomes" id="UP001589810"/>
    </source>
</evidence>
<keyword evidence="9" id="KW-1185">Reference proteome</keyword>
<dbReference type="SUPFAM" id="SSF103473">
    <property type="entry name" value="MFS general substrate transporter"/>
    <property type="match status" value="1"/>
</dbReference>
<dbReference type="EMBL" id="JBHLUD010000004">
    <property type="protein sequence ID" value="MFC0542865.1"/>
    <property type="molecule type" value="Genomic_DNA"/>
</dbReference>
<keyword evidence="2" id="KW-0813">Transport</keyword>
<evidence type="ECO:0000256" key="2">
    <source>
        <dbReference type="ARBA" id="ARBA00022448"/>
    </source>
</evidence>
<feature type="transmembrane region" description="Helical" evidence="6">
    <location>
        <begin position="436"/>
        <end position="457"/>
    </location>
</feature>
<dbReference type="PANTHER" id="PTHR42718:SF9">
    <property type="entry name" value="MAJOR FACILITATOR SUPERFAMILY MULTIDRUG TRANSPORTER MFSC"/>
    <property type="match status" value="1"/>
</dbReference>
<evidence type="ECO:0000256" key="4">
    <source>
        <dbReference type="ARBA" id="ARBA00022989"/>
    </source>
</evidence>
<feature type="transmembrane region" description="Helical" evidence="6">
    <location>
        <begin position="225"/>
        <end position="247"/>
    </location>
</feature>
<feature type="transmembrane region" description="Helical" evidence="6">
    <location>
        <begin position="42"/>
        <end position="68"/>
    </location>
</feature>
<protein>
    <submittedName>
        <fullName evidence="8">MFS transporter</fullName>
    </submittedName>
</protein>
<keyword evidence="5 6" id="KW-0472">Membrane</keyword>
<feature type="transmembrane region" description="Helical" evidence="6">
    <location>
        <begin position="338"/>
        <end position="357"/>
    </location>
</feature>
<accession>A0ABV6MSL1</accession>
<keyword evidence="4 6" id="KW-1133">Transmembrane helix</keyword>
<evidence type="ECO:0000313" key="8">
    <source>
        <dbReference type="EMBL" id="MFC0542865.1"/>
    </source>
</evidence>
<feature type="transmembrane region" description="Helical" evidence="6">
    <location>
        <begin position="199"/>
        <end position="219"/>
    </location>
</feature>
<feature type="transmembrane region" description="Helical" evidence="6">
    <location>
        <begin position="309"/>
        <end position="331"/>
    </location>
</feature>
<dbReference type="Pfam" id="PF07690">
    <property type="entry name" value="MFS_1"/>
    <property type="match status" value="1"/>
</dbReference>
<feature type="transmembrane region" description="Helical" evidence="6">
    <location>
        <begin position="137"/>
        <end position="159"/>
    </location>
</feature>
<evidence type="ECO:0000256" key="5">
    <source>
        <dbReference type="ARBA" id="ARBA00023136"/>
    </source>
</evidence>
<dbReference type="PROSITE" id="PS50850">
    <property type="entry name" value="MFS"/>
    <property type="match status" value="1"/>
</dbReference>
<comment type="caution">
    <text evidence="8">The sequence shown here is derived from an EMBL/GenBank/DDBJ whole genome shotgun (WGS) entry which is preliminary data.</text>
</comment>
<dbReference type="PANTHER" id="PTHR42718">
    <property type="entry name" value="MAJOR FACILITATOR SUPERFAMILY MULTIDRUG TRANSPORTER MFSC"/>
    <property type="match status" value="1"/>
</dbReference>
<feature type="transmembrane region" description="Helical" evidence="6">
    <location>
        <begin position="105"/>
        <end position="125"/>
    </location>
</feature>
<reference evidence="8 9" key="1">
    <citation type="submission" date="2024-09" db="EMBL/GenBank/DDBJ databases">
        <authorList>
            <person name="Sun Q."/>
            <person name="Mori K."/>
        </authorList>
    </citation>
    <scope>NUCLEOTIDE SEQUENCE [LARGE SCALE GENOMIC DNA]</scope>
    <source>
        <strain evidence="8 9">TBRC 1432</strain>
    </source>
</reference>
<evidence type="ECO:0000259" key="7">
    <source>
        <dbReference type="PROSITE" id="PS50850"/>
    </source>
</evidence>
<organism evidence="8 9">
    <name type="scientific">Kutzneria chonburiensis</name>
    <dbReference type="NCBI Taxonomy" id="1483604"/>
    <lineage>
        <taxon>Bacteria</taxon>
        <taxon>Bacillati</taxon>
        <taxon>Actinomycetota</taxon>
        <taxon>Actinomycetes</taxon>
        <taxon>Pseudonocardiales</taxon>
        <taxon>Pseudonocardiaceae</taxon>
        <taxon>Kutzneria</taxon>
    </lineage>
</organism>
<dbReference type="InterPro" id="IPR020846">
    <property type="entry name" value="MFS_dom"/>
</dbReference>
<dbReference type="InterPro" id="IPR011701">
    <property type="entry name" value="MFS"/>
</dbReference>
<feature type="transmembrane region" description="Helical" evidence="6">
    <location>
        <begin position="403"/>
        <end position="424"/>
    </location>
</feature>
<dbReference type="Proteomes" id="UP001589810">
    <property type="component" value="Unassembled WGS sequence"/>
</dbReference>
<comment type="subcellular location">
    <subcellularLocation>
        <location evidence="1">Cell membrane</location>
        <topology evidence="1">Multi-pass membrane protein</topology>
    </subcellularLocation>
</comment>
<gene>
    <name evidence="8" type="ORF">ACFFH7_15310</name>
</gene>
<feature type="domain" description="Major facilitator superfamily (MFS) profile" evidence="7">
    <location>
        <begin position="12"/>
        <end position="462"/>
    </location>
</feature>
<feature type="transmembrane region" description="Helical" evidence="6">
    <location>
        <begin position="80"/>
        <end position="99"/>
    </location>
</feature>
<evidence type="ECO:0000256" key="1">
    <source>
        <dbReference type="ARBA" id="ARBA00004651"/>
    </source>
</evidence>
<proteinExistence type="predicted"/>
<dbReference type="RefSeq" id="WP_273941274.1">
    <property type="nucleotide sequence ID" value="NZ_CP097263.1"/>
</dbReference>
<evidence type="ECO:0000256" key="3">
    <source>
        <dbReference type="ARBA" id="ARBA00022692"/>
    </source>
</evidence>
<dbReference type="InterPro" id="IPR036259">
    <property type="entry name" value="MFS_trans_sf"/>
</dbReference>
<feature type="transmembrane region" description="Helical" evidence="6">
    <location>
        <begin position="363"/>
        <end position="382"/>
    </location>
</feature>
<keyword evidence="3 6" id="KW-0812">Transmembrane</keyword>
<sequence>MRDTEKPSSRAIAMTVALAALVLANAILETMPGLALPVIQPALGITPAAGGLLIAALTLVAAISTPIIGKLGDAFGPRRILFGTTAIVIVGAVLSGIGASYPLMIVGEALQGLGAGLLSLTFTLVRSELPERWVKGVVGAVTSMYVLGATVNLVMVGPVSTLLSWHWLFGLPALLAAVASVAAWFLVPSTTPNRNHVLVIGWPGALSFAVFLVALIMAIETIPQTGLASVGTLVMAAVVVALGIGWFTLERRSRAPFVPLAMIARRGIWTSNAAALVQGVGSVVGTILLPQLITLPTANGGLGGSITEVGLYLLPSCIAGVIGTPLGGIAGQWVGARTVIAVGSVFQLVGVAGLVMSPSLGTVLLLTVIFGFGMGAASAGMYNLGISASGSHETGLATGLINLARAIGIALGSVITTTIITASIAPGSQLPTGAGFVLAFTFSGAALVIGVVLAFVMPAQPEAAVPKLVHQAA</sequence>
<feature type="transmembrane region" description="Helical" evidence="6">
    <location>
        <begin position="268"/>
        <end position="289"/>
    </location>
</feature>
<dbReference type="Gene3D" id="1.20.1250.20">
    <property type="entry name" value="MFS general substrate transporter like domains"/>
    <property type="match status" value="2"/>
</dbReference>
<feature type="transmembrane region" description="Helical" evidence="6">
    <location>
        <begin position="165"/>
        <end position="187"/>
    </location>
</feature>
<name>A0ABV6MSL1_9PSEU</name>
<evidence type="ECO:0000256" key="6">
    <source>
        <dbReference type="SAM" id="Phobius"/>
    </source>
</evidence>